<proteinExistence type="predicted"/>
<dbReference type="GO" id="GO:0051920">
    <property type="term" value="F:peroxiredoxin activity"/>
    <property type="evidence" value="ECO:0007669"/>
    <property type="project" value="InterPro"/>
</dbReference>
<dbReference type="PANTHER" id="PTHR34846:SF7">
    <property type="entry name" value="BLL7811 PROTEIN"/>
    <property type="match status" value="1"/>
</dbReference>
<dbReference type="InterPro" id="IPR029032">
    <property type="entry name" value="AhpD-like"/>
</dbReference>
<dbReference type="Gene3D" id="1.20.1290.10">
    <property type="entry name" value="AhpD-like"/>
    <property type="match status" value="1"/>
</dbReference>
<dbReference type="PANTHER" id="PTHR34846">
    <property type="entry name" value="4-CARBOXYMUCONOLACTONE DECARBOXYLASE FAMILY PROTEIN (AFU_ORTHOLOGUE AFUA_6G11590)"/>
    <property type="match status" value="1"/>
</dbReference>
<gene>
    <name evidence="3" type="ORF">AVDCRST_MAG66-23</name>
</gene>
<dbReference type="NCBIfam" id="TIGR00778">
    <property type="entry name" value="ahpD_dom"/>
    <property type="match status" value="1"/>
</dbReference>
<reference evidence="3" key="1">
    <citation type="submission" date="2020-02" db="EMBL/GenBank/DDBJ databases">
        <authorList>
            <person name="Meier V. D."/>
        </authorList>
    </citation>
    <scope>NUCLEOTIDE SEQUENCE</scope>
    <source>
        <strain evidence="3">AVDCRST_MAG66</strain>
    </source>
</reference>
<sequence>MSETPTSRTPTSGTTTGTPTTARMAHPAMVLPDAMAALQALGRAVEAGPVPHRTHKLVQLRASQINGCGVCVDMHARELRAADVPEEAVWAVAAWRESPHFDEAERAALALTESVTRLADRGDTVPDAVWDAAADLFAEDELAALLLSIAGINLWNRLNAATRQPAGQRW</sequence>
<feature type="compositionally biased region" description="Low complexity" evidence="1">
    <location>
        <begin position="1"/>
        <end position="21"/>
    </location>
</feature>
<evidence type="ECO:0000313" key="3">
    <source>
        <dbReference type="EMBL" id="CAA9377114.1"/>
    </source>
</evidence>
<organism evidence="3">
    <name type="scientific">uncultured Pseudonocardia sp</name>
    <dbReference type="NCBI Taxonomy" id="211455"/>
    <lineage>
        <taxon>Bacteria</taxon>
        <taxon>Bacillati</taxon>
        <taxon>Actinomycetota</taxon>
        <taxon>Actinomycetes</taxon>
        <taxon>Pseudonocardiales</taxon>
        <taxon>Pseudonocardiaceae</taxon>
        <taxon>Pseudonocardia</taxon>
        <taxon>environmental samples</taxon>
    </lineage>
</organism>
<dbReference type="Pfam" id="PF02627">
    <property type="entry name" value="CMD"/>
    <property type="match status" value="1"/>
</dbReference>
<feature type="region of interest" description="Disordered" evidence="1">
    <location>
        <begin position="1"/>
        <end position="22"/>
    </location>
</feature>
<dbReference type="EMBL" id="CADCUS010000004">
    <property type="protein sequence ID" value="CAA9377114.1"/>
    <property type="molecule type" value="Genomic_DNA"/>
</dbReference>
<evidence type="ECO:0000256" key="1">
    <source>
        <dbReference type="SAM" id="MobiDB-lite"/>
    </source>
</evidence>
<accession>A0A6J4N5T8</accession>
<evidence type="ECO:0000259" key="2">
    <source>
        <dbReference type="Pfam" id="PF02627"/>
    </source>
</evidence>
<protein>
    <recommendedName>
        <fullName evidence="2">Carboxymuconolactone decarboxylase-like domain-containing protein</fullName>
    </recommendedName>
</protein>
<feature type="domain" description="Carboxymuconolactone decarboxylase-like" evidence="2">
    <location>
        <begin position="32"/>
        <end position="113"/>
    </location>
</feature>
<name>A0A6J4N5T8_9PSEU</name>
<dbReference type="InterPro" id="IPR003779">
    <property type="entry name" value="CMD-like"/>
</dbReference>
<dbReference type="SUPFAM" id="SSF69118">
    <property type="entry name" value="AhpD-like"/>
    <property type="match status" value="1"/>
</dbReference>
<dbReference type="AlphaFoldDB" id="A0A6J4N5T8"/>
<dbReference type="InterPro" id="IPR004675">
    <property type="entry name" value="AhpD_core"/>
</dbReference>